<reference evidence="2" key="2">
    <citation type="submission" date="2020-09" db="EMBL/GenBank/DDBJ databases">
        <authorList>
            <person name="Sun Q."/>
            <person name="Kim S."/>
        </authorList>
    </citation>
    <scope>NUCLEOTIDE SEQUENCE</scope>
    <source>
        <strain evidence="2">KCTC 23224</strain>
    </source>
</reference>
<name>A0A8J3D0I0_9BACT</name>
<dbReference type="EMBL" id="BMYF01000015">
    <property type="protein sequence ID" value="GHB42551.1"/>
    <property type="molecule type" value="Genomic_DNA"/>
</dbReference>
<feature type="transmembrane region" description="Helical" evidence="1">
    <location>
        <begin position="40"/>
        <end position="59"/>
    </location>
</feature>
<keyword evidence="3" id="KW-1185">Reference proteome</keyword>
<keyword evidence="1" id="KW-1133">Transmembrane helix</keyword>
<sequence>MTTCKPKTNTYVALSSVLGLLIIGLISTLIHFANLRTFGLWFYLLSTTILTIVILLLLVKMMAGYKFISAGKEKIILKFPLRRLTKNYTLDQVKVWEEEKVLANNREFRQLTVVFEDQTSFTISNHEHENYSEMLAYFQKKLAKQHVSFIVKNSKPKRK</sequence>
<dbReference type="Proteomes" id="UP000642809">
    <property type="component" value="Unassembled WGS sequence"/>
</dbReference>
<evidence type="ECO:0000313" key="2">
    <source>
        <dbReference type="EMBL" id="GHB42551.1"/>
    </source>
</evidence>
<comment type="caution">
    <text evidence="2">The sequence shown here is derived from an EMBL/GenBank/DDBJ whole genome shotgun (WGS) entry which is preliminary data.</text>
</comment>
<dbReference type="AlphaFoldDB" id="A0A8J3D0I0"/>
<organism evidence="2 3">
    <name type="scientific">Mongoliitalea lutea</name>
    <dbReference type="NCBI Taxonomy" id="849756"/>
    <lineage>
        <taxon>Bacteria</taxon>
        <taxon>Pseudomonadati</taxon>
        <taxon>Bacteroidota</taxon>
        <taxon>Cytophagia</taxon>
        <taxon>Cytophagales</taxon>
        <taxon>Cyclobacteriaceae</taxon>
        <taxon>Mongoliitalea</taxon>
    </lineage>
</organism>
<reference evidence="2" key="1">
    <citation type="journal article" date="2014" name="Int. J. Syst. Evol. Microbiol.">
        <title>Complete genome sequence of Corynebacterium casei LMG S-19264T (=DSM 44701T), isolated from a smear-ripened cheese.</title>
        <authorList>
            <consortium name="US DOE Joint Genome Institute (JGI-PGF)"/>
            <person name="Walter F."/>
            <person name="Albersmeier A."/>
            <person name="Kalinowski J."/>
            <person name="Ruckert C."/>
        </authorList>
    </citation>
    <scope>NUCLEOTIDE SEQUENCE</scope>
    <source>
        <strain evidence="2">KCTC 23224</strain>
    </source>
</reference>
<gene>
    <name evidence="2" type="ORF">GCM10008106_24430</name>
</gene>
<keyword evidence="1" id="KW-0812">Transmembrane</keyword>
<keyword evidence="1" id="KW-0472">Membrane</keyword>
<accession>A0A8J3D0I0</accession>
<proteinExistence type="predicted"/>
<evidence type="ECO:0000256" key="1">
    <source>
        <dbReference type="SAM" id="Phobius"/>
    </source>
</evidence>
<evidence type="ECO:0000313" key="3">
    <source>
        <dbReference type="Proteomes" id="UP000642809"/>
    </source>
</evidence>
<dbReference type="RefSeq" id="WP_189582892.1">
    <property type="nucleotide sequence ID" value="NZ_BMYF01000015.1"/>
</dbReference>
<protein>
    <submittedName>
        <fullName evidence="2">Uncharacterized protein</fullName>
    </submittedName>
</protein>
<feature type="transmembrane region" description="Helical" evidence="1">
    <location>
        <begin position="12"/>
        <end position="34"/>
    </location>
</feature>